<evidence type="ECO:0000313" key="13">
    <source>
        <dbReference type="EMBL" id="AJI52610.1"/>
    </source>
</evidence>
<gene>
    <name evidence="11 13" type="primary">hisC</name>
    <name evidence="13" type="ORF">LA55_1302</name>
</gene>
<dbReference type="RefSeq" id="WP_044526428.1">
    <property type="nucleotide sequence ID" value="NZ_CP009440.1"/>
</dbReference>
<dbReference type="Gene3D" id="3.40.640.10">
    <property type="entry name" value="Type I PLP-dependent aspartate aminotransferase-like (Major domain)"/>
    <property type="match status" value="1"/>
</dbReference>
<evidence type="ECO:0000259" key="12">
    <source>
        <dbReference type="Pfam" id="PF00155"/>
    </source>
</evidence>
<dbReference type="KEGG" id="fpz:LA55_1302"/>
<dbReference type="STRING" id="28110.KU46_1315"/>
<dbReference type="InterPro" id="IPR004839">
    <property type="entry name" value="Aminotransferase_I/II_large"/>
</dbReference>
<dbReference type="EMBL" id="CP009440">
    <property type="protein sequence ID" value="AJI52610.1"/>
    <property type="molecule type" value="Genomic_DNA"/>
</dbReference>
<comment type="catalytic activity">
    <reaction evidence="10 11">
        <text>L-histidinol phosphate + 2-oxoglutarate = 3-(imidazol-4-yl)-2-oxopropyl phosphate + L-glutamate</text>
        <dbReference type="Rhea" id="RHEA:23744"/>
        <dbReference type="ChEBI" id="CHEBI:16810"/>
        <dbReference type="ChEBI" id="CHEBI:29985"/>
        <dbReference type="ChEBI" id="CHEBI:57766"/>
        <dbReference type="ChEBI" id="CHEBI:57980"/>
        <dbReference type="EC" id="2.6.1.9"/>
    </reaction>
</comment>
<keyword evidence="5 11" id="KW-0032">Aminotransferase</keyword>
<dbReference type="HAMAP" id="MF_01023">
    <property type="entry name" value="HisC_aminotrans_2"/>
    <property type="match status" value="1"/>
</dbReference>
<keyword evidence="7 11" id="KW-0808">Transferase</keyword>
<dbReference type="CDD" id="cd00609">
    <property type="entry name" value="AAT_like"/>
    <property type="match status" value="1"/>
</dbReference>
<dbReference type="EC" id="2.6.1.9" evidence="11"/>
<dbReference type="PROSITE" id="PS00599">
    <property type="entry name" value="AA_TRANSFER_CLASS_2"/>
    <property type="match status" value="1"/>
</dbReference>
<evidence type="ECO:0000256" key="10">
    <source>
        <dbReference type="ARBA" id="ARBA00047481"/>
    </source>
</evidence>
<dbReference type="SUPFAM" id="SSF53383">
    <property type="entry name" value="PLP-dependent transferases"/>
    <property type="match status" value="1"/>
</dbReference>
<evidence type="ECO:0000256" key="6">
    <source>
        <dbReference type="ARBA" id="ARBA00022605"/>
    </source>
</evidence>
<dbReference type="PANTHER" id="PTHR42885:SF2">
    <property type="entry name" value="HISTIDINOL-PHOSPHATE AMINOTRANSFERASE"/>
    <property type="match status" value="1"/>
</dbReference>
<dbReference type="GO" id="GO:0000105">
    <property type="term" value="P:L-histidine biosynthetic process"/>
    <property type="evidence" value="ECO:0007669"/>
    <property type="project" value="UniProtKB-UniRule"/>
</dbReference>
<dbReference type="Pfam" id="PF00155">
    <property type="entry name" value="Aminotran_1_2"/>
    <property type="match status" value="1"/>
</dbReference>
<keyword evidence="8 11" id="KW-0663">Pyridoxal phosphate</keyword>
<dbReference type="GO" id="GO:0004400">
    <property type="term" value="F:histidinol-phosphate transaminase activity"/>
    <property type="evidence" value="ECO:0007669"/>
    <property type="project" value="UniProtKB-UniRule"/>
</dbReference>
<feature type="modified residue" description="N6-(pyridoxal phosphate)lysine" evidence="11">
    <location>
        <position position="216"/>
    </location>
</feature>
<comment type="cofactor">
    <cofactor evidence="1 11">
        <name>pyridoxal 5'-phosphate</name>
        <dbReference type="ChEBI" id="CHEBI:597326"/>
    </cofactor>
</comment>
<sequence length="361" mass="41189">MQKIVQNQTTESLIRKDLQKFSAYSSARSLKVDGDIWLNANESPYNDEYLYNRYPEPQPKRLVEKLAKIYDVDASNLLVTRGSDEGIDLLFRLYCEYQTDSAFAVEPTFGMYKIAAQLQGVDYKTLKLKEENNFEINVTELLANIPDNCKLLFLCTPNNPTGKSIPLADIEQILSELAGNCVVVVDEAYIEFSNEKSVSSIINKYENLVVLRTLSKSFGMAGLRLGVVITNSDRIVWLRKILAPYPIPKTTESTILAMLDDENLANIASQIIEVKEQREHLYQALSQMKIVDKLWSSDANFILVRFRESIFNKLIDNKIVVRSMAHFFNDEKVLRISIGTVSENKKLIEVLQKLSSEYETK</sequence>
<proteinExistence type="inferred from homology"/>
<dbReference type="GO" id="GO:0030170">
    <property type="term" value="F:pyridoxal phosphate binding"/>
    <property type="evidence" value="ECO:0007669"/>
    <property type="project" value="InterPro"/>
</dbReference>
<accession>A0A0B6CUT2</accession>
<name>A0A0B6CUT2_9GAMM</name>
<evidence type="ECO:0000256" key="11">
    <source>
        <dbReference type="HAMAP-Rule" id="MF_01023"/>
    </source>
</evidence>
<dbReference type="UniPathway" id="UPA00031">
    <property type="reaction ID" value="UER00012"/>
</dbReference>
<dbReference type="InterPro" id="IPR015422">
    <property type="entry name" value="PyrdxlP-dep_Trfase_small"/>
</dbReference>
<keyword evidence="6 11" id="KW-0028">Amino-acid biosynthesis</keyword>
<evidence type="ECO:0000256" key="2">
    <source>
        <dbReference type="ARBA" id="ARBA00005011"/>
    </source>
</evidence>
<evidence type="ECO:0000256" key="8">
    <source>
        <dbReference type="ARBA" id="ARBA00022898"/>
    </source>
</evidence>
<dbReference type="AlphaFoldDB" id="A0A0B6CUT2"/>
<dbReference type="InterPro" id="IPR015424">
    <property type="entry name" value="PyrdxlP-dep_Trfase"/>
</dbReference>
<dbReference type="Proteomes" id="UP000031830">
    <property type="component" value="Chromosome"/>
</dbReference>
<reference evidence="13 14" key="1">
    <citation type="journal article" date="2015" name="Genome Announc.">
        <title>Genome sequencing of 18 francisella strains to aid in assay development and testing.</title>
        <authorList>
            <person name="Johnson S.L."/>
            <person name="Daligault H.E."/>
            <person name="Davenport K.W."/>
            <person name="Coyne S.R."/>
            <person name="Frey K.G."/>
            <person name="Koroleva G.I."/>
            <person name="Broomall S.M."/>
            <person name="Bishop-Lilly K.A."/>
            <person name="Bruce D.C."/>
            <person name="Chertkov O."/>
            <person name="Freitas T."/>
            <person name="Jaissle J."/>
            <person name="Ladner J.T."/>
            <person name="Rosenzweig C.N."/>
            <person name="Gibbons H.S."/>
            <person name="Palacios G.F."/>
            <person name="Redden C.L."/>
            <person name="Xu Y."/>
            <person name="Minogue T.D."/>
            <person name="Chain P.S."/>
        </authorList>
    </citation>
    <scope>NUCLEOTIDE SEQUENCE [LARGE SCALE GENOMIC DNA]</scope>
    <source>
        <strain evidence="13 14">GA01-2794</strain>
    </source>
</reference>
<evidence type="ECO:0000256" key="3">
    <source>
        <dbReference type="ARBA" id="ARBA00007970"/>
    </source>
</evidence>
<evidence type="ECO:0000256" key="9">
    <source>
        <dbReference type="ARBA" id="ARBA00023102"/>
    </source>
</evidence>
<dbReference type="NCBIfam" id="TIGR01141">
    <property type="entry name" value="hisC"/>
    <property type="match status" value="1"/>
</dbReference>
<dbReference type="InterPro" id="IPR015421">
    <property type="entry name" value="PyrdxlP-dep_Trfase_major"/>
</dbReference>
<protein>
    <recommendedName>
        <fullName evidence="11">Histidinol-phosphate aminotransferase</fullName>
        <ecNumber evidence="11">2.6.1.9</ecNumber>
    </recommendedName>
    <alternativeName>
        <fullName evidence="11">Imidazole acetol-phosphate transaminase</fullName>
    </alternativeName>
</protein>
<comment type="similarity">
    <text evidence="3 11">Belongs to the class-II pyridoxal-phosphate-dependent aminotransferase family. Histidinol-phosphate aminotransferase subfamily.</text>
</comment>
<organism evidence="13 14">
    <name type="scientific">Francisella philomiragia</name>
    <dbReference type="NCBI Taxonomy" id="28110"/>
    <lineage>
        <taxon>Bacteria</taxon>
        <taxon>Pseudomonadati</taxon>
        <taxon>Pseudomonadota</taxon>
        <taxon>Gammaproteobacteria</taxon>
        <taxon>Thiotrichales</taxon>
        <taxon>Francisellaceae</taxon>
        <taxon>Francisella</taxon>
    </lineage>
</organism>
<dbReference type="Gene3D" id="3.90.1150.10">
    <property type="entry name" value="Aspartate Aminotransferase, domain 1"/>
    <property type="match status" value="1"/>
</dbReference>
<evidence type="ECO:0000256" key="4">
    <source>
        <dbReference type="ARBA" id="ARBA00011738"/>
    </source>
</evidence>
<dbReference type="InterPro" id="IPR005861">
    <property type="entry name" value="HisP_aminotrans"/>
</dbReference>
<evidence type="ECO:0000256" key="1">
    <source>
        <dbReference type="ARBA" id="ARBA00001933"/>
    </source>
</evidence>
<dbReference type="OrthoDB" id="9813612at2"/>
<feature type="domain" description="Aminotransferase class I/classII large" evidence="12">
    <location>
        <begin position="46"/>
        <end position="351"/>
    </location>
</feature>
<evidence type="ECO:0000256" key="5">
    <source>
        <dbReference type="ARBA" id="ARBA00022576"/>
    </source>
</evidence>
<dbReference type="InterPro" id="IPR001917">
    <property type="entry name" value="Aminotrans_II_pyridoxalP_BS"/>
</dbReference>
<keyword evidence="9 11" id="KW-0368">Histidine biosynthesis</keyword>
<evidence type="ECO:0000256" key="7">
    <source>
        <dbReference type="ARBA" id="ARBA00022679"/>
    </source>
</evidence>
<comment type="subunit">
    <text evidence="4 11">Homodimer.</text>
</comment>
<dbReference type="PANTHER" id="PTHR42885">
    <property type="entry name" value="HISTIDINOL-PHOSPHATE AMINOTRANSFERASE-RELATED"/>
    <property type="match status" value="1"/>
</dbReference>
<comment type="pathway">
    <text evidence="2 11">Amino-acid biosynthesis; L-histidine biosynthesis; L-histidine from 5-phospho-alpha-D-ribose 1-diphosphate: step 7/9.</text>
</comment>
<evidence type="ECO:0000313" key="14">
    <source>
        <dbReference type="Proteomes" id="UP000031830"/>
    </source>
</evidence>